<gene>
    <name evidence="1" type="ORF">PENTCL1PPCAC_1208</name>
</gene>
<reference evidence="1" key="1">
    <citation type="submission" date="2023-10" db="EMBL/GenBank/DDBJ databases">
        <title>Genome assembly of Pristionchus species.</title>
        <authorList>
            <person name="Yoshida K."/>
            <person name="Sommer R.J."/>
        </authorList>
    </citation>
    <scope>NUCLEOTIDE SEQUENCE</scope>
    <source>
        <strain evidence="1">RS0144</strain>
    </source>
</reference>
<dbReference type="AlphaFoldDB" id="A0AAV5SED2"/>
<comment type="caution">
    <text evidence="1">The sequence shown here is derived from an EMBL/GenBank/DDBJ whole genome shotgun (WGS) entry which is preliminary data.</text>
</comment>
<accession>A0AAV5SED2</accession>
<dbReference type="EMBL" id="BTSX01000001">
    <property type="protein sequence ID" value="GMS79033.1"/>
    <property type="molecule type" value="Genomic_DNA"/>
</dbReference>
<proteinExistence type="predicted"/>
<name>A0AAV5SED2_9BILA</name>
<organism evidence="1 2">
    <name type="scientific">Pristionchus entomophagus</name>
    <dbReference type="NCBI Taxonomy" id="358040"/>
    <lineage>
        <taxon>Eukaryota</taxon>
        <taxon>Metazoa</taxon>
        <taxon>Ecdysozoa</taxon>
        <taxon>Nematoda</taxon>
        <taxon>Chromadorea</taxon>
        <taxon>Rhabditida</taxon>
        <taxon>Rhabditina</taxon>
        <taxon>Diplogasteromorpha</taxon>
        <taxon>Diplogasteroidea</taxon>
        <taxon>Neodiplogasteridae</taxon>
        <taxon>Pristionchus</taxon>
    </lineage>
</organism>
<keyword evidence="2" id="KW-1185">Reference proteome</keyword>
<feature type="non-terminal residue" evidence="1">
    <location>
        <position position="69"/>
    </location>
</feature>
<dbReference type="Proteomes" id="UP001432027">
    <property type="component" value="Unassembled WGS sequence"/>
</dbReference>
<sequence length="69" mass="7569">ANVQIRPVDLVVGRAGKSEIPSILNHSEQIDVEMALKLTSGAFRFLARFRAEAEFGAVKGIFVKFSCTM</sequence>
<feature type="non-terminal residue" evidence="1">
    <location>
        <position position="1"/>
    </location>
</feature>
<evidence type="ECO:0000313" key="2">
    <source>
        <dbReference type="Proteomes" id="UP001432027"/>
    </source>
</evidence>
<evidence type="ECO:0000313" key="1">
    <source>
        <dbReference type="EMBL" id="GMS79033.1"/>
    </source>
</evidence>
<protein>
    <submittedName>
        <fullName evidence="1">Uncharacterized protein</fullName>
    </submittedName>
</protein>